<dbReference type="Gene3D" id="3.30.10.20">
    <property type="match status" value="2"/>
</dbReference>
<feature type="domain" description="PASTA" evidence="2">
    <location>
        <begin position="389"/>
        <end position="455"/>
    </location>
</feature>
<evidence type="ECO:0000313" key="4">
    <source>
        <dbReference type="Proteomes" id="UP000021369"/>
    </source>
</evidence>
<keyword evidence="4" id="KW-1185">Reference proteome</keyword>
<dbReference type="SMART" id="SM00740">
    <property type="entry name" value="PASTA"/>
    <property type="match status" value="2"/>
</dbReference>
<evidence type="ECO:0000259" key="2">
    <source>
        <dbReference type="PROSITE" id="PS51178"/>
    </source>
</evidence>
<evidence type="ECO:0000313" key="3">
    <source>
        <dbReference type="EMBL" id="EXM40260.1"/>
    </source>
</evidence>
<accession>A0A011WTA2</accession>
<dbReference type="InterPro" id="IPR005543">
    <property type="entry name" value="PASTA_dom"/>
</dbReference>
<gene>
    <name evidence="3" type="ORF">RASY3_09075</name>
</gene>
<dbReference type="OrthoDB" id="1818282at2"/>
<dbReference type="PATRIC" id="fig|1341156.4.peg.1120"/>
<dbReference type="Pfam" id="PF03793">
    <property type="entry name" value="PASTA"/>
    <property type="match status" value="2"/>
</dbReference>
<reference evidence="3 4" key="1">
    <citation type="submission" date="2013-06" db="EMBL/GenBank/DDBJ databases">
        <title>Rumen cellulosomics: divergent fiber-degrading strategies revealed by comparative genome-wide analysis of six Ruminococcal strains.</title>
        <authorList>
            <person name="Dassa B."/>
            <person name="Borovok I."/>
            <person name="Lamed R."/>
            <person name="Flint H."/>
            <person name="Yeoman C.J."/>
            <person name="White B."/>
            <person name="Bayer E.A."/>
        </authorList>
    </citation>
    <scope>NUCLEOTIDE SEQUENCE [LARGE SCALE GENOMIC DNA]</scope>
    <source>
        <strain evidence="3 4">SY3</strain>
    </source>
</reference>
<dbReference type="Proteomes" id="UP000021369">
    <property type="component" value="Unassembled WGS sequence"/>
</dbReference>
<dbReference type="RefSeq" id="WP_037287127.1">
    <property type="nucleotide sequence ID" value="NZ_JEOB01000002.1"/>
</dbReference>
<proteinExistence type="predicted"/>
<protein>
    <recommendedName>
        <fullName evidence="2">PASTA domain-containing protein</fullName>
    </recommendedName>
</protein>
<dbReference type="AlphaFoldDB" id="A0A011WTA2"/>
<name>A0A011WTA2_RUMAL</name>
<organism evidence="3 4">
    <name type="scientific">Ruminococcus albus SY3</name>
    <dbReference type="NCBI Taxonomy" id="1341156"/>
    <lineage>
        <taxon>Bacteria</taxon>
        <taxon>Bacillati</taxon>
        <taxon>Bacillota</taxon>
        <taxon>Clostridia</taxon>
        <taxon>Eubacteriales</taxon>
        <taxon>Oscillospiraceae</taxon>
        <taxon>Ruminococcus</taxon>
    </lineage>
</organism>
<dbReference type="CDD" id="cd06577">
    <property type="entry name" value="PASTA_pknB"/>
    <property type="match status" value="2"/>
</dbReference>
<evidence type="ECO:0000256" key="1">
    <source>
        <dbReference type="SAM" id="MobiDB-lite"/>
    </source>
</evidence>
<dbReference type="EMBL" id="JEOB01000002">
    <property type="protein sequence ID" value="EXM40260.1"/>
    <property type="molecule type" value="Genomic_DNA"/>
</dbReference>
<comment type="caution">
    <text evidence="3">The sequence shown here is derived from an EMBL/GenBank/DDBJ whole genome shotgun (WGS) entry which is preliminary data.</text>
</comment>
<dbReference type="PROSITE" id="PS51178">
    <property type="entry name" value="PASTA"/>
    <property type="match status" value="2"/>
</dbReference>
<feature type="domain" description="PASTA" evidence="2">
    <location>
        <begin position="458"/>
        <end position="528"/>
    </location>
</feature>
<feature type="region of interest" description="Disordered" evidence="1">
    <location>
        <begin position="97"/>
        <end position="118"/>
    </location>
</feature>
<sequence>MSAIKDLYGKTKLSDEKKAELKTALGQQFPQYASIADKTEVIGMNDNTIKENSGRIKVRSKLRTGAVIAAAAVVAVIGGMKLARDQYIERSLIQPAGQGEDNFTTDKEDSVKGDYSPQEGYIEDADETVRGNVKTIYNAAYEAYYEMLDDTGNELVLGEEKMITSEMVRQSRETEIVHEDGKCSALEFAAAMDRNLGGLDEYFADYDYAVDFIFDESGTKVVDINYAYIYLDSAHKSFCTYPEYGHNGGITENGITKRFSYDSSCAKKLYEEAEEAIKYYNENGEKFTIDDVNMTAVDKEYLYMTDDYVRSDIEENDKMRFAKALLKDGSMTSQLRKDSNNFVIKFTHDSNGNVNGVEKVYVQVFKDEADENGEHKNERFVYPDENKMNEMTVIVPDVTGKEYHEAFDELELLGLFPAPREQYSNTVPEGIVISTEPEAGKESEFGRYVTINISQGPLGQKIILPDVRGKNVNEAVSELESLGFNTTIESINSGIYPKGTVADTDPEGEDESECAYERGKNVTLYVSTGKFVVQKEETEDEKSKNVQ</sequence>